<protein>
    <submittedName>
        <fullName evidence="1">Uncharacterized protein</fullName>
    </submittedName>
</protein>
<dbReference type="Proteomes" id="UP001385951">
    <property type="component" value="Unassembled WGS sequence"/>
</dbReference>
<accession>A0AAW0FVZ5</accession>
<dbReference type="AlphaFoldDB" id="A0AAW0FVZ5"/>
<name>A0AAW0FVZ5_9APHY</name>
<evidence type="ECO:0000313" key="2">
    <source>
        <dbReference type="Proteomes" id="UP001385951"/>
    </source>
</evidence>
<gene>
    <name evidence="1" type="ORF">QCA50_013732</name>
</gene>
<comment type="caution">
    <text evidence="1">The sequence shown here is derived from an EMBL/GenBank/DDBJ whole genome shotgun (WGS) entry which is preliminary data.</text>
</comment>
<sequence length="99" mass="10897">MGTILSDGLFSVILRDGTMYYGILVILYVADLINLSMNRGIGEVVTITNAVATVLMCRLMLNIRDSERLAETEILSESTLMWGSVSQTSAQIRSEVHDV</sequence>
<evidence type="ECO:0000313" key="1">
    <source>
        <dbReference type="EMBL" id="KAK7683060.1"/>
    </source>
</evidence>
<proteinExistence type="predicted"/>
<dbReference type="EMBL" id="JASBNA010000032">
    <property type="protein sequence ID" value="KAK7683060.1"/>
    <property type="molecule type" value="Genomic_DNA"/>
</dbReference>
<reference evidence="1 2" key="1">
    <citation type="submission" date="2022-09" db="EMBL/GenBank/DDBJ databases">
        <authorList>
            <person name="Palmer J.M."/>
        </authorList>
    </citation>
    <scope>NUCLEOTIDE SEQUENCE [LARGE SCALE GENOMIC DNA]</scope>
    <source>
        <strain evidence="1 2">DSM 7382</strain>
    </source>
</reference>
<organism evidence="1 2">
    <name type="scientific">Cerrena zonata</name>
    <dbReference type="NCBI Taxonomy" id="2478898"/>
    <lineage>
        <taxon>Eukaryota</taxon>
        <taxon>Fungi</taxon>
        <taxon>Dikarya</taxon>
        <taxon>Basidiomycota</taxon>
        <taxon>Agaricomycotina</taxon>
        <taxon>Agaricomycetes</taxon>
        <taxon>Polyporales</taxon>
        <taxon>Cerrenaceae</taxon>
        <taxon>Cerrena</taxon>
    </lineage>
</organism>
<keyword evidence="2" id="KW-1185">Reference proteome</keyword>